<dbReference type="Pfam" id="PF11127">
    <property type="entry name" value="YgaP-like_TM"/>
    <property type="match status" value="1"/>
</dbReference>
<evidence type="ECO:0000313" key="2">
    <source>
        <dbReference type="EMBL" id="GAA3278355.1"/>
    </source>
</evidence>
<dbReference type="RefSeq" id="WP_344717163.1">
    <property type="nucleotide sequence ID" value="NZ_BAAAYG010000001.1"/>
</dbReference>
<reference evidence="3" key="1">
    <citation type="journal article" date="2019" name="Int. J. Syst. Evol. Microbiol.">
        <title>The Global Catalogue of Microorganisms (GCM) 10K type strain sequencing project: providing services to taxonomists for standard genome sequencing and annotation.</title>
        <authorList>
            <consortium name="The Broad Institute Genomics Platform"/>
            <consortium name="The Broad Institute Genome Sequencing Center for Infectious Disease"/>
            <person name="Wu L."/>
            <person name="Ma J."/>
        </authorList>
    </citation>
    <scope>NUCLEOTIDE SEQUENCE [LARGE SCALE GENOMIC DNA]</scope>
    <source>
        <strain evidence="3">JCM 11483</strain>
    </source>
</reference>
<accession>A0ABP6R7P0</accession>
<dbReference type="Gene3D" id="3.40.250.10">
    <property type="entry name" value="Rhodanese-like domain"/>
    <property type="match status" value="1"/>
</dbReference>
<dbReference type="EMBL" id="BAAAYG010000001">
    <property type="protein sequence ID" value="GAA3278355.1"/>
    <property type="molecule type" value="Genomic_DNA"/>
</dbReference>
<gene>
    <name evidence="2" type="ORF">GCM10020260_00370</name>
</gene>
<dbReference type="InterPro" id="IPR021309">
    <property type="entry name" value="YgaP-like_TM"/>
</dbReference>
<name>A0ABP6R7P0_9MICC</name>
<dbReference type="SUPFAM" id="SSF52821">
    <property type="entry name" value="Rhodanese/Cell cycle control phosphatase"/>
    <property type="match status" value="1"/>
</dbReference>
<dbReference type="PROSITE" id="PS50206">
    <property type="entry name" value="RHODANESE_3"/>
    <property type="match status" value="1"/>
</dbReference>
<dbReference type="InterPro" id="IPR036873">
    <property type="entry name" value="Rhodanese-like_dom_sf"/>
</dbReference>
<dbReference type="CDD" id="cd00158">
    <property type="entry name" value="RHOD"/>
    <property type="match status" value="1"/>
</dbReference>
<dbReference type="Proteomes" id="UP001501736">
    <property type="component" value="Unassembled WGS sequence"/>
</dbReference>
<dbReference type="InterPro" id="IPR001763">
    <property type="entry name" value="Rhodanese-like_dom"/>
</dbReference>
<dbReference type="Gene3D" id="6.10.140.1340">
    <property type="match status" value="1"/>
</dbReference>
<protein>
    <submittedName>
        <fullName evidence="2">Rhodanese-like domain-containing protein</fullName>
    </submittedName>
</protein>
<dbReference type="PANTHER" id="PTHR44086:SF10">
    <property type="entry name" value="THIOSULFATE SULFURTRANSFERASE_RHODANESE-LIKE DOMAIN-CONTAINING PROTEIN 3"/>
    <property type="match status" value="1"/>
</dbReference>
<evidence type="ECO:0000313" key="3">
    <source>
        <dbReference type="Proteomes" id="UP001501736"/>
    </source>
</evidence>
<comment type="caution">
    <text evidence="2">The sequence shown here is derived from an EMBL/GenBank/DDBJ whole genome shotgun (WGS) entry which is preliminary data.</text>
</comment>
<dbReference type="SMART" id="SM00450">
    <property type="entry name" value="RHOD"/>
    <property type="match status" value="1"/>
</dbReference>
<dbReference type="Pfam" id="PF00581">
    <property type="entry name" value="Rhodanese"/>
    <property type="match status" value="1"/>
</dbReference>
<evidence type="ECO:0000259" key="1">
    <source>
        <dbReference type="PROSITE" id="PS50206"/>
    </source>
</evidence>
<sequence>MSETTTTMSPDQLAAAIDADRAPLMLDVRTPAEHATIHVPGSINVPLDMLQQHRERLAARLADRSDDVVLLCQSGRRAGQAAQELAAVGREATVLDGGVSAMGQQHDRLTRRAGDRWAMDRQVRMAAGSLVLTGFLGGKLVSPAIGYLAGAVGAGLTYSALSDSCAMAKALDKMPWNRDVPAPSLDDVFAAMPTTARRDGTER</sequence>
<keyword evidence="3" id="KW-1185">Reference proteome</keyword>
<organism evidence="2 3">
    <name type="scientific">Nesterenkonia halobia</name>
    <dbReference type="NCBI Taxonomy" id="37922"/>
    <lineage>
        <taxon>Bacteria</taxon>
        <taxon>Bacillati</taxon>
        <taxon>Actinomycetota</taxon>
        <taxon>Actinomycetes</taxon>
        <taxon>Micrococcales</taxon>
        <taxon>Micrococcaceae</taxon>
        <taxon>Nesterenkonia</taxon>
    </lineage>
</organism>
<dbReference type="PANTHER" id="PTHR44086">
    <property type="entry name" value="THIOSULFATE SULFURTRANSFERASE RDL2, MITOCHONDRIAL-RELATED"/>
    <property type="match status" value="1"/>
</dbReference>
<proteinExistence type="predicted"/>
<feature type="domain" description="Rhodanese" evidence="1">
    <location>
        <begin position="19"/>
        <end position="111"/>
    </location>
</feature>